<dbReference type="OrthoDB" id="2639622at2"/>
<dbReference type="InterPro" id="IPR027417">
    <property type="entry name" value="P-loop_NTPase"/>
</dbReference>
<dbReference type="GO" id="GO:0005524">
    <property type="term" value="F:ATP binding"/>
    <property type="evidence" value="ECO:0007669"/>
    <property type="project" value="UniProtKB-KW"/>
</dbReference>
<dbReference type="SUPFAM" id="SSF52540">
    <property type="entry name" value="P-loop containing nucleoside triphosphate hydrolases"/>
    <property type="match status" value="1"/>
</dbReference>
<sequence length="158" mass="18323">MKGEGPPAIHALHGFLGSGKTTFARQLETELPALRFSSDEWMVTLYGQDPPEALFSEYRFRIYALMRRYWTRALALGLPVVLDEGLWTRRERDDLRAEAEQLGVPLILYALSTPESVARERIRQRNQEPHSLCIAENTYDLFRPRFKPLEPDELHILI</sequence>
<dbReference type="Proteomes" id="UP000276417">
    <property type="component" value="Chromosome 1"/>
</dbReference>
<reference evidence="1 2" key="1">
    <citation type="submission" date="2018-11" db="EMBL/GenBank/DDBJ databases">
        <title>Deinococcus shelandsis sp. nov., isolated from South Shetland Islands soil of Antarctica.</title>
        <authorList>
            <person name="Tian J."/>
        </authorList>
    </citation>
    <scope>NUCLEOTIDE SEQUENCE [LARGE SCALE GENOMIC DNA]</scope>
    <source>
        <strain evidence="1 2">S14-83T</strain>
    </source>
</reference>
<gene>
    <name evidence="1" type="ORF">EHF33_05080</name>
</gene>
<protein>
    <submittedName>
        <fullName evidence="1">ATP-binding protein</fullName>
    </submittedName>
</protein>
<evidence type="ECO:0000313" key="2">
    <source>
        <dbReference type="Proteomes" id="UP000276417"/>
    </source>
</evidence>
<keyword evidence="1" id="KW-0547">Nucleotide-binding</keyword>
<dbReference type="KEGG" id="dph:EHF33_05080"/>
<dbReference type="EMBL" id="CP034183">
    <property type="protein sequence ID" value="AZI42197.1"/>
    <property type="molecule type" value="Genomic_DNA"/>
</dbReference>
<keyword evidence="1" id="KW-0067">ATP-binding</keyword>
<dbReference type="Gene3D" id="3.40.50.300">
    <property type="entry name" value="P-loop containing nucleotide triphosphate hydrolases"/>
    <property type="match status" value="1"/>
</dbReference>
<organism evidence="1 2">
    <name type="scientific">Deinococcus psychrotolerans</name>
    <dbReference type="NCBI Taxonomy" id="2489213"/>
    <lineage>
        <taxon>Bacteria</taxon>
        <taxon>Thermotogati</taxon>
        <taxon>Deinococcota</taxon>
        <taxon>Deinococci</taxon>
        <taxon>Deinococcales</taxon>
        <taxon>Deinococcaceae</taxon>
        <taxon>Deinococcus</taxon>
    </lineage>
</organism>
<evidence type="ECO:0000313" key="1">
    <source>
        <dbReference type="EMBL" id="AZI42197.1"/>
    </source>
</evidence>
<accession>A0A3G8YD81</accession>
<keyword evidence="2" id="KW-1185">Reference proteome</keyword>
<name>A0A3G8YD81_9DEIO</name>
<proteinExistence type="predicted"/>
<dbReference type="AlphaFoldDB" id="A0A3G8YD81"/>
<dbReference type="RefSeq" id="WP_124868462.1">
    <property type="nucleotide sequence ID" value="NZ_CP034183.1"/>
</dbReference>
<dbReference type="Pfam" id="PF13671">
    <property type="entry name" value="AAA_33"/>
    <property type="match status" value="1"/>
</dbReference>